<dbReference type="AlphaFoldDB" id="A0AA86U2G2"/>
<accession>A0AA86U2G2</accession>
<name>A0AA86U2G2_9EUKA</name>
<keyword evidence="3" id="KW-1185">Reference proteome</keyword>
<dbReference type="EMBL" id="CAXDID020000118">
    <property type="protein sequence ID" value="CAL6030790.1"/>
    <property type="molecule type" value="Genomic_DNA"/>
</dbReference>
<gene>
    <name evidence="1" type="ORF">HINF_LOCUS25021</name>
    <name evidence="2" type="ORF">HINF_LOCUS33667</name>
</gene>
<reference evidence="1" key="1">
    <citation type="submission" date="2023-06" db="EMBL/GenBank/DDBJ databases">
        <authorList>
            <person name="Kurt Z."/>
        </authorList>
    </citation>
    <scope>NUCLEOTIDE SEQUENCE</scope>
</reference>
<comment type="caution">
    <text evidence="1">The sequence shown here is derived from an EMBL/GenBank/DDBJ whole genome shotgun (WGS) entry which is preliminary data.</text>
</comment>
<dbReference type="EMBL" id="CATOUU010000646">
    <property type="protein sequence ID" value="CAI9937376.1"/>
    <property type="molecule type" value="Genomic_DNA"/>
</dbReference>
<reference evidence="2 3" key="2">
    <citation type="submission" date="2024-07" db="EMBL/GenBank/DDBJ databases">
        <authorList>
            <person name="Akdeniz Z."/>
        </authorList>
    </citation>
    <scope>NUCLEOTIDE SEQUENCE [LARGE SCALE GENOMIC DNA]</scope>
</reference>
<evidence type="ECO:0000313" key="1">
    <source>
        <dbReference type="EMBL" id="CAI9937376.1"/>
    </source>
</evidence>
<dbReference type="Gene3D" id="2.160.20.110">
    <property type="match status" value="1"/>
</dbReference>
<proteinExistence type="predicted"/>
<evidence type="ECO:0000313" key="3">
    <source>
        <dbReference type="Proteomes" id="UP001642409"/>
    </source>
</evidence>
<dbReference type="Proteomes" id="UP001642409">
    <property type="component" value="Unassembled WGS sequence"/>
</dbReference>
<evidence type="ECO:0000313" key="2">
    <source>
        <dbReference type="EMBL" id="CAL6030790.1"/>
    </source>
</evidence>
<protein>
    <submittedName>
        <fullName evidence="1">Uncharacterized protein</fullName>
    </submittedName>
</protein>
<sequence length="381" mass="40684">MNSNNSNVQLSDLVYDAKQVYGIYYVQTSGLLFGKIMLATSQLSIQRICFSQILTANITIDTFGLISLAEGSISLFQCYIINLLQNSLILQNVAIIGKATLQCKYLNIYNLNVTFSMDLNKGSQTAAILAVDQSVNCTIINSSITNSSIIVDQISGGFIATASGVLILQQCSIQMSNISGNQFSGGLVGQSNTNTLQILQCYTQYNIVNSGNSVGGLIGITFNKIIISNTTVQFCKISFGQLIGGLIGFLEQSSTLYFSRCYIINVSMNALGNCGGLVGNVNRYSNLMISEVMVSNSNISSPGGSVGGFIGCFGRQSEILNMKLVTSKINSITITCTGSCGLFMGLVPGGPTYTVSNSFIEGNNMINGVKQQNCYNFIGNC</sequence>
<organism evidence="1">
    <name type="scientific">Hexamita inflata</name>
    <dbReference type="NCBI Taxonomy" id="28002"/>
    <lineage>
        <taxon>Eukaryota</taxon>
        <taxon>Metamonada</taxon>
        <taxon>Diplomonadida</taxon>
        <taxon>Hexamitidae</taxon>
        <taxon>Hexamitinae</taxon>
        <taxon>Hexamita</taxon>
    </lineage>
</organism>